<feature type="region of interest" description="Disordered" evidence="1">
    <location>
        <begin position="567"/>
        <end position="603"/>
    </location>
</feature>
<keyword evidence="3" id="KW-1185">Reference proteome</keyword>
<accession>A0ABV2FL30</accession>
<dbReference type="EMBL" id="JBEPLO010000036">
    <property type="protein sequence ID" value="MET3559160.1"/>
    <property type="molecule type" value="Genomic_DNA"/>
</dbReference>
<evidence type="ECO:0000256" key="1">
    <source>
        <dbReference type="SAM" id="MobiDB-lite"/>
    </source>
</evidence>
<feature type="compositionally biased region" description="Basic and acidic residues" evidence="1">
    <location>
        <begin position="567"/>
        <end position="582"/>
    </location>
</feature>
<evidence type="ECO:0000313" key="2">
    <source>
        <dbReference type="EMBL" id="MET3559160.1"/>
    </source>
</evidence>
<comment type="caution">
    <text evidence="2">The sequence shown here is derived from an EMBL/GenBank/DDBJ whole genome shotgun (WGS) entry which is preliminary data.</text>
</comment>
<protein>
    <submittedName>
        <fullName evidence="2">Uncharacterized protein</fullName>
    </submittedName>
</protein>
<feature type="compositionally biased region" description="Polar residues" evidence="1">
    <location>
        <begin position="590"/>
        <end position="603"/>
    </location>
</feature>
<gene>
    <name evidence="2" type="ORF">ABID29_002309</name>
</gene>
<organism evidence="2 3">
    <name type="scientific">Streptococcus rupicaprae</name>
    <dbReference type="NCBI Taxonomy" id="759619"/>
    <lineage>
        <taxon>Bacteria</taxon>
        <taxon>Bacillati</taxon>
        <taxon>Bacillota</taxon>
        <taxon>Bacilli</taxon>
        <taxon>Lactobacillales</taxon>
        <taxon>Streptococcaceae</taxon>
        <taxon>Streptococcus</taxon>
    </lineage>
</organism>
<reference evidence="2 3" key="1">
    <citation type="submission" date="2024-06" db="EMBL/GenBank/DDBJ databases">
        <title>Genomic Encyclopedia of Type Strains, Phase IV (KMG-IV): sequencing the most valuable type-strain genomes for metagenomic binning, comparative biology and taxonomic classification.</title>
        <authorList>
            <person name="Goeker M."/>
        </authorList>
    </citation>
    <scope>NUCLEOTIDE SEQUENCE [LARGE SCALE GENOMIC DNA]</scope>
    <source>
        <strain evidence="2 3">DSM 28303</strain>
    </source>
</reference>
<dbReference type="RefSeq" id="WP_354366245.1">
    <property type="nucleotide sequence ID" value="NZ_JBEPLO010000036.1"/>
</dbReference>
<sequence length="636" mass="71007">MPEMEVIKANKQAKVPEVLENHLTVDPIAPGTQKISGETIPNAVVDIRVDEISQTSVEDLFFADNNGKFSLKLERPITYNQKIEITSSHPKIFTAEEEDEVEGGEAQVVLTTPRHPAAYVIPEAPLKKIENHHQVFVEPLFEGSKKIEGHTSVEGTVYAMIGGTIVSKPAKIQDGYFEVELLDHLAEGYFQSIHDVKLSFISHDGLPVMKEVPVYKLGEGLKSNPQPSFSYTPLVSKHTEFSGIAEPLGRVQLYNAETGEMVTEALVDEEGKYSKPVPGLTSKARFYRVFIGFHNDYQMLVEQTVDGIDKQIDSSNVPKILNRIIFNNTEESSRSLVVPPIHDRKDYIVGQSYYPYHFIRVTSSMLDKKFPTFMTDELGYWGLDFRDLGMALEQGEELKFEVINPKNYKVLATETVTVKGMDDDLAPEDHSLVLPTITSETGYLTGKTAPYIQIRVHQDGKLLAETHSAGDGKFELDFGDVVFQPRSLLTFTGFDQQGQQILWENILVKKGSGKRIKKVIQKGETDEMKRIDKQQEVLFKNKKVEKGELLPPSVKISERLQEDKEYSLPVEKGNESIEEKRQSAIGSGPKTVSGSGQNNNTLPKTNSSLSLDLILLGLGSIGLISHLKIVRRGFGK</sequence>
<proteinExistence type="predicted"/>
<evidence type="ECO:0000313" key="3">
    <source>
        <dbReference type="Proteomes" id="UP001549122"/>
    </source>
</evidence>
<dbReference type="Proteomes" id="UP001549122">
    <property type="component" value="Unassembled WGS sequence"/>
</dbReference>
<name>A0ABV2FL30_9STRE</name>